<dbReference type="Pfam" id="PF16845">
    <property type="entry name" value="SQAPI"/>
    <property type="match status" value="1"/>
</dbReference>
<dbReference type="GO" id="GO:0004869">
    <property type="term" value="F:cysteine-type endopeptidase inhibitor activity"/>
    <property type="evidence" value="ECO:0007669"/>
    <property type="project" value="InterPro"/>
</dbReference>
<evidence type="ECO:0000313" key="4">
    <source>
        <dbReference type="Proteomes" id="UP000836841"/>
    </source>
</evidence>
<dbReference type="Proteomes" id="UP000836841">
    <property type="component" value="Chromosome 7"/>
</dbReference>
<sequence length="114" mass="12793">MNAYVRHIKNNKKMLKLLICLPLILLPLIADTQARDPPAPGSRSRIARFAVAAHNKNTNANLVFVRNLEGKTQSDAGRRAEVCLLRFNKGSVTWRFDSIGDDVMRLHADAYGTY</sequence>
<dbReference type="AlphaFoldDB" id="A0AAU9T3P9"/>
<evidence type="ECO:0000313" key="3">
    <source>
        <dbReference type="EMBL" id="CAH2078876.1"/>
    </source>
</evidence>
<dbReference type="EMBL" id="OU466863">
    <property type="protein sequence ID" value="CAH2078876.1"/>
    <property type="molecule type" value="Genomic_DNA"/>
</dbReference>
<keyword evidence="4" id="KW-1185">Reference proteome</keyword>
<reference evidence="3 4" key="1">
    <citation type="submission" date="2022-03" db="EMBL/GenBank/DDBJ databases">
        <authorList>
            <person name="Nunn A."/>
            <person name="Chopra R."/>
            <person name="Nunn A."/>
            <person name="Contreras Garrido A."/>
        </authorList>
    </citation>
    <scope>NUCLEOTIDE SEQUENCE [LARGE SCALE GENOMIC DNA]</scope>
</reference>
<protein>
    <recommendedName>
        <fullName evidence="2">Cystatin domain-containing protein</fullName>
    </recommendedName>
</protein>
<accession>A0AAU9T3P9</accession>
<evidence type="ECO:0000259" key="2">
    <source>
        <dbReference type="Pfam" id="PF16845"/>
    </source>
</evidence>
<organism evidence="3 4">
    <name type="scientific">Thlaspi arvense</name>
    <name type="common">Field penny-cress</name>
    <dbReference type="NCBI Taxonomy" id="13288"/>
    <lineage>
        <taxon>Eukaryota</taxon>
        <taxon>Viridiplantae</taxon>
        <taxon>Streptophyta</taxon>
        <taxon>Embryophyta</taxon>
        <taxon>Tracheophyta</taxon>
        <taxon>Spermatophyta</taxon>
        <taxon>Magnoliopsida</taxon>
        <taxon>eudicotyledons</taxon>
        <taxon>Gunneridae</taxon>
        <taxon>Pentapetalae</taxon>
        <taxon>rosids</taxon>
        <taxon>malvids</taxon>
        <taxon>Brassicales</taxon>
        <taxon>Brassicaceae</taxon>
        <taxon>Thlaspideae</taxon>
        <taxon>Thlaspi</taxon>
    </lineage>
</organism>
<dbReference type="InterPro" id="IPR000010">
    <property type="entry name" value="Cystatin_dom"/>
</dbReference>
<gene>
    <name evidence="3" type="ORF">TAV2_LOCUS23813</name>
</gene>
<proteinExistence type="predicted"/>
<keyword evidence="1" id="KW-0732">Signal</keyword>
<dbReference type="Gene3D" id="3.10.450.10">
    <property type="match status" value="1"/>
</dbReference>
<evidence type="ECO:0000256" key="1">
    <source>
        <dbReference type="SAM" id="SignalP"/>
    </source>
</evidence>
<feature type="domain" description="Cystatin" evidence="2">
    <location>
        <begin position="45"/>
        <end position="97"/>
    </location>
</feature>
<feature type="chain" id="PRO_5043471240" description="Cystatin domain-containing protein" evidence="1">
    <location>
        <begin position="35"/>
        <end position="114"/>
    </location>
</feature>
<feature type="signal peptide" evidence="1">
    <location>
        <begin position="1"/>
        <end position="34"/>
    </location>
</feature>
<name>A0AAU9T3P9_THLAR</name>